<dbReference type="SUPFAM" id="SSF82109">
    <property type="entry name" value="MIR domain"/>
    <property type="match status" value="1"/>
</dbReference>
<evidence type="ECO:0000256" key="1">
    <source>
        <dbReference type="ARBA" id="ARBA00022729"/>
    </source>
</evidence>
<dbReference type="PANTHER" id="PTHR46809">
    <property type="entry name" value="STROMAL CELL-DERIVED FACTOR 2-LIKE PROTEIN"/>
    <property type="match status" value="1"/>
</dbReference>
<dbReference type="Pfam" id="PF02815">
    <property type="entry name" value="MIR"/>
    <property type="match status" value="1"/>
</dbReference>
<dbReference type="InterPro" id="IPR036300">
    <property type="entry name" value="MIR_dom_sf"/>
</dbReference>
<feature type="domain" description="MIR" evidence="3">
    <location>
        <begin position="233"/>
        <end position="288"/>
    </location>
</feature>
<dbReference type="PANTHER" id="PTHR46809:SF2">
    <property type="entry name" value="GH21273P"/>
    <property type="match status" value="1"/>
</dbReference>
<dbReference type="CDD" id="cd23263">
    <property type="entry name" value="beta-trefoil_MIR"/>
    <property type="match status" value="1"/>
</dbReference>
<dbReference type="AlphaFoldDB" id="A0A510V504"/>
<evidence type="ECO:0000259" key="3">
    <source>
        <dbReference type="PROSITE" id="PS50919"/>
    </source>
</evidence>
<reference evidence="4 5" key="1">
    <citation type="submission" date="2019-07" db="EMBL/GenBank/DDBJ databases">
        <title>Whole genome shotgun sequence of Cellulomonas xylanilytica NBRC 101102.</title>
        <authorList>
            <person name="Hosoyama A."/>
            <person name="Uohara A."/>
            <person name="Ohji S."/>
            <person name="Ichikawa N."/>
        </authorList>
    </citation>
    <scope>NUCLEOTIDE SEQUENCE [LARGE SCALE GENOMIC DNA]</scope>
    <source>
        <strain evidence="4 5">NBRC 101102</strain>
    </source>
</reference>
<dbReference type="OrthoDB" id="8479279at2"/>
<evidence type="ECO:0000256" key="2">
    <source>
        <dbReference type="ARBA" id="ARBA00022737"/>
    </source>
</evidence>
<dbReference type="InterPro" id="IPR016093">
    <property type="entry name" value="MIR_motif"/>
</dbReference>
<name>A0A510V504_9CELL</name>
<evidence type="ECO:0000313" key="4">
    <source>
        <dbReference type="EMBL" id="GEK20390.1"/>
    </source>
</evidence>
<keyword evidence="1" id="KW-0732">Signal</keyword>
<dbReference type="SMART" id="SM00472">
    <property type="entry name" value="MIR"/>
    <property type="match status" value="3"/>
</dbReference>
<organism evidence="4 5">
    <name type="scientific">Cellulomonas xylanilytica</name>
    <dbReference type="NCBI Taxonomy" id="233583"/>
    <lineage>
        <taxon>Bacteria</taxon>
        <taxon>Bacillati</taxon>
        <taxon>Actinomycetota</taxon>
        <taxon>Actinomycetes</taxon>
        <taxon>Micrococcales</taxon>
        <taxon>Cellulomonadaceae</taxon>
        <taxon>Cellulomonas</taxon>
    </lineage>
</organism>
<feature type="domain" description="MIR" evidence="3">
    <location>
        <begin position="349"/>
        <end position="403"/>
    </location>
</feature>
<sequence length="404" mass="44295">MAMPEQVLTGRAVGFDPATHGFAFSNAFVNEVLTLPNGAKITTAGRCGGMAYAALDYFLAGQPVPTWRSDLWAPSRVPPDGHWLAQLFTQRLRDSFFTGSAAKFVTWSMHSDDETWVFKGVTRWTKEEELPRLIASIDAGRPVVLGLVVARNLAAIGDNHQVVAYGYEQDRATGRTTVLIHDSNSPRKAVTLTSEADQHDWTASNGPTWRGFFLQDYTPRRPRVLTKKAPDGKAPVSTGDTVKLSHVWTGLTLHSHDLPYTHPGSDGLQQVTCFAGSDDNDRWLLVGTAGTPAGTDLHDGSVVRLRHVSTGRWLRSTAGVRSPLSQQQQVSASDTADASADWRVEVVDARPWTAGARVRLVHVATDTALHSHRASDPRLTAGQQEVTGFRKRDVNDWWTVLELS</sequence>
<keyword evidence="5" id="KW-1185">Reference proteome</keyword>
<gene>
    <name evidence="4" type="ORF">CXY01_09100</name>
</gene>
<dbReference type="RefSeq" id="WP_146925869.1">
    <property type="nucleotide sequence ID" value="NZ_BJUB01000002.1"/>
</dbReference>
<feature type="domain" description="MIR" evidence="3">
    <location>
        <begin position="294"/>
        <end position="347"/>
    </location>
</feature>
<protein>
    <recommendedName>
        <fullName evidence="3">MIR domain-containing protein</fullName>
    </recommendedName>
</protein>
<dbReference type="Gene3D" id="2.80.10.50">
    <property type="match status" value="1"/>
</dbReference>
<dbReference type="EMBL" id="BJUB01000002">
    <property type="protein sequence ID" value="GEK20390.1"/>
    <property type="molecule type" value="Genomic_DNA"/>
</dbReference>
<comment type="caution">
    <text evidence="4">The sequence shown here is derived from an EMBL/GenBank/DDBJ whole genome shotgun (WGS) entry which is preliminary data.</text>
</comment>
<evidence type="ECO:0000313" key="5">
    <source>
        <dbReference type="Proteomes" id="UP000321118"/>
    </source>
</evidence>
<keyword evidence="2" id="KW-0677">Repeat</keyword>
<dbReference type="Proteomes" id="UP000321118">
    <property type="component" value="Unassembled WGS sequence"/>
</dbReference>
<accession>A0A510V504</accession>
<dbReference type="PROSITE" id="PS50919">
    <property type="entry name" value="MIR"/>
    <property type="match status" value="3"/>
</dbReference>
<proteinExistence type="predicted"/>